<dbReference type="Gene3D" id="1.10.10.10">
    <property type="entry name" value="Winged helix-like DNA-binding domain superfamily/Winged helix DNA-binding domain"/>
    <property type="match status" value="1"/>
</dbReference>
<name>A0A4Z0GSH1_9BACL</name>
<dbReference type="InterPro" id="IPR050950">
    <property type="entry name" value="HTH-type_LysR_regulators"/>
</dbReference>
<keyword evidence="4" id="KW-0804">Transcription</keyword>
<dbReference type="PANTHER" id="PTHR30419:SF28">
    <property type="entry name" value="HTH-TYPE TRANSCRIPTIONAL REGULATOR BSDA"/>
    <property type="match status" value="1"/>
</dbReference>
<keyword evidence="7" id="KW-1185">Reference proteome</keyword>
<dbReference type="PANTHER" id="PTHR30419">
    <property type="entry name" value="HTH-TYPE TRANSCRIPTIONAL REGULATOR YBHD"/>
    <property type="match status" value="1"/>
</dbReference>
<sequence>MELLQLKYFQTVARLQHMTRAARELSIAQPSLSQTIRRLESEIGVPLFDRKGRRIKLNRYGKIFLEKTEAALSSLQEGQQEIADLAKVKEDSISLAVMRTPIIPDLLSSFRREHPLVRFRVKQISRSTVNHQLDAGEIDLCITPYHKENDNPFNWRNLLEDDIYLVVPRSHPLAARSSVDLRDVAHEPFILKAVGAFREETDRYCLLSGFQPDIAFEVDDSVSIRGLVREGLGVAFFSSLTLRTVKDPSIVPLKINRPHCFRTISLVWNNDRYHSPIAAEFYHFVVDYFQKLNRQSTELKPMPR</sequence>
<dbReference type="InterPro" id="IPR000847">
    <property type="entry name" value="LysR_HTH_N"/>
</dbReference>
<dbReference type="EMBL" id="SRJD01000004">
    <property type="protein sequence ID" value="TGA99189.1"/>
    <property type="molecule type" value="Genomic_DNA"/>
</dbReference>
<dbReference type="InterPro" id="IPR036390">
    <property type="entry name" value="WH_DNA-bd_sf"/>
</dbReference>
<dbReference type="Gene3D" id="3.40.190.290">
    <property type="match status" value="1"/>
</dbReference>
<dbReference type="GO" id="GO:0003700">
    <property type="term" value="F:DNA-binding transcription factor activity"/>
    <property type="evidence" value="ECO:0007669"/>
    <property type="project" value="InterPro"/>
</dbReference>
<dbReference type="AlphaFoldDB" id="A0A4Z0GSH1"/>
<comment type="caution">
    <text evidence="6">The sequence shown here is derived from an EMBL/GenBank/DDBJ whole genome shotgun (WGS) entry which is preliminary data.</text>
</comment>
<feature type="domain" description="HTH lysR-type" evidence="5">
    <location>
        <begin position="1"/>
        <end position="58"/>
    </location>
</feature>
<dbReference type="InterPro" id="IPR036388">
    <property type="entry name" value="WH-like_DNA-bd_sf"/>
</dbReference>
<dbReference type="OrthoDB" id="9803735at2"/>
<reference evidence="6 7" key="1">
    <citation type="journal article" date="2015" name="Int. J. Syst. Evol. Microbiol.">
        <title>Sporolactobacillus shoreae sp. nov. and Sporolactobacillus spathodeae sp. nov., two spore-forming lactic acid bacteria isolated from tree barks in Thailand.</title>
        <authorList>
            <person name="Thamacharoensuk T."/>
            <person name="Kitahara M."/>
            <person name="Ohkuma M."/>
            <person name="Thongchul N."/>
            <person name="Tanasupawat S."/>
        </authorList>
    </citation>
    <scope>NUCLEOTIDE SEQUENCE [LARGE SCALE GENOMIC DNA]</scope>
    <source>
        <strain evidence="6 7">BK92</strain>
    </source>
</reference>
<dbReference type="SUPFAM" id="SSF53850">
    <property type="entry name" value="Periplasmic binding protein-like II"/>
    <property type="match status" value="1"/>
</dbReference>
<proteinExistence type="inferred from homology"/>
<evidence type="ECO:0000256" key="1">
    <source>
        <dbReference type="ARBA" id="ARBA00009437"/>
    </source>
</evidence>
<organism evidence="6 7">
    <name type="scientific">Sporolactobacillus shoreae</name>
    <dbReference type="NCBI Taxonomy" id="1465501"/>
    <lineage>
        <taxon>Bacteria</taxon>
        <taxon>Bacillati</taxon>
        <taxon>Bacillota</taxon>
        <taxon>Bacilli</taxon>
        <taxon>Bacillales</taxon>
        <taxon>Sporolactobacillaceae</taxon>
        <taxon>Sporolactobacillus</taxon>
    </lineage>
</organism>
<dbReference type="GO" id="GO:0005829">
    <property type="term" value="C:cytosol"/>
    <property type="evidence" value="ECO:0007669"/>
    <property type="project" value="TreeGrafter"/>
</dbReference>
<dbReference type="FunFam" id="1.10.10.10:FF:000001">
    <property type="entry name" value="LysR family transcriptional regulator"/>
    <property type="match status" value="1"/>
</dbReference>
<gene>
    <name evidence="6" type="ORF">E4665_05235</name>
</gene>
<dbReference type="SUPFAM" id="SSF46785">
    <property type="entry name" value="Winged helix' DNA-binding domain"/>
    <property type="match status" value="1"/>
</dbReference>
<evidence type="ECO:0000313" key="6">
    <source>
        <dbReference type="EMBL" id="TGA99189.1"/>
    </source>
</evidence>
<evidence type="ECO:0000313" key="7">
    <source>
        <dbReference type="Proteomes" id="UP000298347"/>
    </source>
</evidence>
<keyword evidence="2" id="KW-0805">Transcription regulation</keyword>
<accession>A0A4Z0GSH1</accession>
<dbReference type="Pfam" id="PF00126">
    <property type="entry name" value="HTH_1"/>
    <property type="match status" value="1"/>
</dbReference>
<evidence type="ECO:0000256" key="3">
    <source>
        <dbReference type="ARBA" id="ARBA00023125"/>
    </source>
</evidence>
<dbReference type="PRINTS" id="PR00039">
    <property type="entry name" value="HTHLYSR"/>
</dbReference>
<dbReference type="GO" id="GO:0003677">
    <property type="term" value="F:DNA binding"/>
    <property type="evidence" value="ECO:0007669"/>
    <property type="project" value="UniProtKB-KW"/>
</dbReference>
<evidence type="ECO:0000259" key="5">
    <source>
        <dbReference type="PROSITE" id="PS50931"/>
    </source>
</evidence>
<dbReference type="RefSeq" id="WP_135347743.1">
    <property type="nucleotide sequence ID" value="NZ_SRJD01000004.1"/>
</dbReference>
<keyword evidence="3" id="KW-0238">DNA-binding</keyword>
<protein>
    <submittedName>
        <fullName evidence="6">LysR family transcriptional regulator</fullName>
    </submittedName>
</protein>
<dbReference type="PROSITE" id="PS50931">
    <property type="entry name" value="HTH_LYSR"/>
    <property type="match status" value="1"/>
</dbReference>
<evidence type="ECO:0000256" key="4">
    <source>
        <dbReference type="ARBA" id="ARBA00023163"/>
    </source>
</evidence>
<dbReference type="Pfam" id="PF03466">
    <property type="entry name" value="LysR_substrate"/>
    <property type="match status" value="1"/>
</dbReference>
<dbReference type="InterPro" id="IPR005119">
    <property type="entry name" value="LysR_subst-bd"/>
</dbReference>
<evidence type="ECO:0000256" key="2">
    <source>
        <dbReference type="ARBA" id="ARBA00023015"/>
    </source>
</evidence>
<dbReference type="Proteomes" id="UP000298347">
    <property type="component" value="Unassembled WGS sequence"/>
</dbReference>
<comment type="similarity">
    <text evidence="1">Belongs to the LysR transcriptional regulatory family.</text>
</comment>